<sequence length="1542" mass="181201">MRFTQNFIAASYINYSQTKFIIFQIILFLQSLSPIARISSIQSDQIIKLISWISLTFPNYQQSVTLKSQFALMVVFDLYYFLITMICMMYMFVKKATPKLTSNVLQLQLVSFSLLMIPLANINKDIIFDRLNMDDTICQMLSCNNNTILIYIIKALFIVLAILTILSQIIICYSFGQDNFYHQSVQITNGKLFFTTNMFNLFKFWLLFNIRSQSLRVGYYICQGISLIGKYMYPLYTCLTVLPISLGLSCISLVLTICILETQNVNQFTIGQLIIISLISFTIAFFLIQIRLKNVIDNSITWLIVRRNNTMKQVANEFFDIDYTYIAPAWFIQVFVLIVKIVQFPFYAIESISGQFKPSLEVWNIIKAKLSIKFQIDEKYATSLFISRLMQQNNMSIVDFILYWDFKRQMNKREKYINGLSTKMQNNIKFKPKITFISALDFSFAGTYIAKQYVTYHMHKMIKGSLLPVSGQRDSIDIPYLKHLEQIAQARFPSSKEIKMSYAIILANYLNDMTRAEMQLQTDIEFNEINGSKEYFIQIEKNQTIIRSIQGNLLNQENIIKTSKQVENNRYYQKVLNRITFQIQYSSQYDTYNSLNQKWDELDTQFCNLWNFQEDAEIYFHQIQEYRENYDEFMQQIQDAKQQSNNMVLYDLYKFAAIRYFQIEAKNSGLLKEYEIFKNRYVEGQNIMLDTDNNFVVVNHYQPSILQTKLLYGIKPQIVILSQSLQSKQYLNDAVQPLQIKTAQQVITFGPTTQSLNKQTIQIRKNGIRMRQIPFTSKQASQFIFWQYILLLFVQIFVTISLTSLLKYQPDDNNNNQYIFNLQMQSLGQAVQLSNQIDPNQYLATNQTFQLLSKNEKMIHKFYLINDQTQPRINLIDNASTYNTIVNQIYYTINKLVQTLPNGSLELYAKFKQLFNTFVQEVMKTQHAYNNKNVILWAIFIVAFILPIITLFVIISVYSFMVRDISFVKQLLIKIPQSLKDRVKTSYLHQFQLRRRFATIHKENIFQYLDTVIANNYLDAETLQDRNEQPEDNYTSPVQYSIQIPQHKAKQTVFSKIIGLNLILLVFTIVIFIVNTIILHDHSVFAQNISGFEQNHLKFKKQLQLMGSQNIKSNYLFSYFKTGNNQSFQKYLELNQTSFELQYEQLQTLYNSLDIENQIQTTEFISKAMNNLKILENIRTMSIAINNATTNLIKLKEIVDSYNLIDLSNTTCQRANIIMQNFNLTDPQQLLSSCTVDYFTQLSMYQIGYIIHSLDRQSSTLIFNNIQKTYSILRKPLIKQLSKMSISSNDNYLKAHNYQFSARLQYSNSKQYTNIQLDQYDKNFLNNISKNINLDQYKSVHIVQVFQEACTQIITTNLVVSVLLMFIVSINILSVKQQVNKNYTSRNYHTINKNDIKQQGYFLLFVLICFIVQLVSCVKIRYDINLNIKEKSVRSSQSIQYLQEMLYDSQKLVIQLDPLKYSNSVLNNTLINLYKYYSLYAIGKDQHAIPIQDIYNQFDYNQHIVGNIMMNPLLFKQKQTILQYILDIYQINNIDNTRQYYY</sequence>
<comment type="caution">
    <text evidence="2">The sequence shown here is derived from an EMBL/GenBank/DDBJ whole genome shotgun (WGS) entry which is preliminary data.</text>
</comment>
<evidence type="ECO:0000256" key="1">
    <source>
        <dbReference type="SAM" id="Phobius"/>
    </source>
</evidence>
<feature type="transmembrane region" description="Helical" evidence="1">
    <location>
        <begin position="1353"/>
        <end position="1373"/>
    </location>
</feature>
<feature type="transmembrane region" description="Helical" evidence="1">
    <location>
        <begin position="272"/>
        <end position="292"/>
    </location>
</feature>
<accession>A0ABP1GSD7</accession>
<feature type="transmembrane region" description="Helical" evidence="1">
    <location>
        <begin position="148"/>
        <end position="171"/>
    </location>
</feature>
<evidence type="ECO:0000313" key="3">
    <source>
        <dbReference type="Proteomes" id="UP001642409"/>
    </source>
</evidence>
<feature type="transmembrane region" description="Helical" evidence="1">
    <location>
        <begin position="1401"/>
        <end position="1422"/>
    </location>
</feature>
<feature type="transmembrane region" description="Helical" evidence="1">
    <location>
        <begin position="239"/>
        <end position="260"/>
    </location>
</feature>
<organism evidence="2 3">
    <name type="scientific">Hexamita inflata</name>
    <dbReference type="NCBI Taxonomy" id="28002"/>
    <lineage>
        <taxon>Eukaryota</taxon>
        <taxon>Metamonada</taxon>
        <taxon>Diplomonadida</taxon>
        <taxon>Hexamitidae</taxon>
        <taxon>Hexamitinae</taxon>
        <taxon>Hexamita</taxon>
    </lineage>
</organism>
<keyword evidence="1" id="KW-0812">Transmembrane</keyword>
<protein>
    <submittedName>
        <fullName evidence="2">Transmembrane_domain-containing protein</fullName>
    </submittedName>
</protein>
<keyword evidence="3" id="KW-1185">Reference proteome</keyword>
<dbReference type="EMBL" id="CAXDID020000009">
    <property type="protein sequence ID" value="CAL5978698.1"/>
    <property type="molecule type" value="Genomic_DNA"/>
</dbReference>
<evidence type="ECO:0000313" key="2">
    <source>
        <dbReference type="EMBL" id="CAL5978698.1"/>
    </source>
</evidence>
<gene>
    <name evidence="2" type="ORF">HINF_LOCUS4911</name>
</gene>
<name>A0ABP1GSD7_9EUKA</name>
<feature type="transmembrane region" description="Helical" evidence="1">
    <location>
        <begin position="1057"/>
        <end position="1079"/>
    </location>
</feature>
<keyword evidence="1" id="KW-0472">Membrane</keyword>
<feature type="transmembrane region" description="Helical" evidence="1">
    <location>
        <begin position="783"/>
        <end position="806"/>
    </location>
</feature>
<dbReference type="Proteomes" id="UP001642409">
    <property type="component" value="Unassembled WGS sequence"/>
</dbReference>
<feature type="transmembrane region" description="Helical" evidence="1">
    <location>
        <begin position="70"/>
        <end position="93"/>
    </location>
</feature>
<reference evidence="2 3" key="1">
    <citation type="submission" date="2024-07" db="EMBL/GenBank/DDBJ databases">
        <authorList>
            <person name="Akdeniz Z."/>
        </authorList>
    </citation>
    <scope>NUCLEOTIDE SEQUENCE [LARGE SCALE GENOMIC DNA]</scope>
</reference>
<feature type="transmembrane region" description="Helical" evidence="1">
    <location>
        <begin position="934"/>
        <end position="960"/>
    </location>
</feature>
<feature type="transmembrane region" description="Helical" evidence="1">
    <location>
        <begin position="330"/>
        <end position="349"/>
    </location>
</feature>
<proteinExistence type="predicted"/>
<keyword evidence="1" id="KW-1133">Transmembrane helix</keyword>